<protein>
    <submittedName>
        <fullName evidence="1">Uncharacterized protein</fullName>
    </submittedName>
</protein>
<reference evidence="2" key="1">
    <citation type="submission" date="2016-06" db="EMBL/GenBank/DDBJ databases">
        <title>Parallel loss of symbiosis genes in relatives of nitrogen-fixing non-legume Parasponia.</title>
        <authorList>
            <person name="Van Velzen R."/>
            <person name="Holmer R."/>
            <person name="Bu F."/>
            <person name="Rutten L."/>
            <person name="Van Zeijl A."/>
            <person name="Liu W."/>
            <person name="Santuari L."/>
            <person name="Cao Q."/>
            <person name="Sharma T."/>
            <person name="Shen D."/>
            <person name="Roswanjaya Y."/>
            <person name="Wardhani T."/>
            <person name="Kalhor M.S."/>
            <person name="Jansen J."/>
            <person name="Van den Hoogen J."/>
            <person name="Gungor B."/>
            <person name="Hartog M."/>
            <person name="Hontelez J."/>
            <person name="Verver J."/>
            <person name="Yang W.-C."/>
            <person name="Schijlen E."/>
            <person name="Repin R."/>
            <person name="Schilthuizen M."/>
            <person name="Schranz E."/>
            <person name="Heidstra R."/>
            <person name="Miyata K."/>
            <person name="Fedorova E."/>
            <person name="Kohlen W."/>
            <person name="Bisseling T."/>
            <person name="Smit S."/>
            <person name="Geurts R."/>
        </authorList>
    </citation>
    <scope>NUCLEOTIDE SEQUENCE [LARGE SCALE GENOMIC DNA]</scope>
    <source>
        <strain evidence="2">cv. RG33-2</strain>
    </source>
</reference>
<evidence type="ECO:0000313" key="2">
    <source>
        <dbReference type="Proteomes" id="UP000237000"/>
    </source>
</evidence>
<sequence length="48" mass="5510">DLRDKHAKVLLSAHAISNNNAFLFLVCSLKELEEKLSKLASRERLFQL</sequence>
<name>A0A2P5B1V5_TREOI</name>
<organism evidence="1 2">
    <name type="scientific">Trema orientale</name>
    <name type="common">Charcoal tree</name>
    <name type="synonym">Celtis orientalis</name>
    <dbReference type="NCBI Taxonomy" id="63057"/>
    <lineage>
        <taxon>Eukaryota</taxon>
        <taxon>Viridiplantae</taxon>
        <taxon>Streptophyta</taxon>
        <taxon>Embryophyta</taxon>
        <taxon>Tracheophyta</taxon>
        <taxon>Spermatophyta</taxon>
        <taxon>Magnoliopsida</taxon>
        <taxon>eudicotyledons</taxon>
        <taxon>Gunneridae</taxon>
        <taxon>Pentapetalae</taxon>
        <taxon>rosids</taxon>
        <taxon>fabids</taxon>
        <taxon>Rosales</taxon>
        <taxon>Cannabaceae</taxon>
        <taxon>Trema</taxon>
    </lineage>
</organism>
<dbReference type="AlphaFoldDB" id="A0A2P5B1V5"/>
<comment type="caution">
    <text evidence="1">The sequence shown here is derived from an EMBL/GenBank/DDBJ whole genome shotgun (WGS) entry which is preliminary data.</text>
</comment>
<feature type="non-terminal residue" evidence="1">
    <location>
        <position position="1"/>
    </location>
</feature>
<dbReference type="InParanoid" id="A0A2P5B1V5"/>
<gene>
    <name evidence="1" type="ORF">TorRG33x02_335170</name>
</gene>
<dbReference type="Proteomes" id="UP000237000">
    <property type="component" value="Unassembled WGS sequence"/>
</dbReference>
<dbReference type="EMBL" id="JXTC01000629">
    <property type="protein sequence ID" value="PON42749.1"/>
    <property type="molecule type" value="Genomic_DNA"/>
</dbReference>
<keyword evidence="2" id="KW-1185">Reference proteome</keyword>
<proteinExistence type="predicted"/>
<accession>A0A2P5B1V5</accession>
<evidence type="ECO:0000313" key="1">
    <source>
        <dbReference type="EMBL" id="PON42749.1"/>
    </source>
</evidence>